<keyword evidence="4 7" id="KW-0812">Transmembrane</keyword>
<sequence>MPEFVYQAYQSPGQRIDGRLNAESERTAAELLLQQGLQPIEIRALGVRRPILSRLLPGRRLGGRERAQLTRQLADLVSSGMPMLSALDLLEGQCQQPRIHRSLMSLQKAVRAGKSLGEAMETLPKDFNKIQVSLVKAGEGAGLLATVLNQIADLEEGEDELRNKVRSALTYPAITAVVGLLTVLVILNFVIPRLSSIFDQTGQTLPLITRILLSLSTIAQWIWKYGLPILLAGLLAMRLASRSTGWIRFRDSQLLKLPKLGSLILTVQTARFARILGSLLRNGVAMVPALTVTTETLDSSVVRDDLRQAVNRVSQGERLGDALAKEKALSGVVTSMISVGETTGNLETILERISTNSGRDADRQVKVLVGLVEPVLILLMGVFVAFIVAAVIIPIFQVNLTI</sequence>
<comment type="subcellular location">
    <subcellularLocation>
        <location evidence="1">Cell membrane</location>
        <topology evidence="1">Multi-pass membrane protein</topology>
    </subcellularLocation>
</comment>
<feature type="domain" description="Type II secretion system protein GspF" evidence="8">
    <location>
        <begin position="70"/>
        <end position="192"/>
    </location>
</feature>
<dbReference type="EMBL" id="JBHPKH010000061">
    <property type="protein sequence ID" value="MFC1573019.1"/>
    <property type="molecule type" value="Genomic_DNA"/>
</dbReference>
<dbReference type="PANTHER" id="PTHR30012:SF0">
    <property type="entry name" value="TYPE II SECRETION SYSTEM PROTEIN F-RELATED"/>
    <property type="match status" value="1"/>
</dbReference>
<organism evidence="9 10">
    <name type="scientific">Eiseniibacteriota bacterium</name>
    <dbReference type="NCBI Taxonomy" id="2212470"/>
    <lineage>
        <taxon>Bacteria</taxon>
        <taxon>Candidatus Eiseniibacteriota</taxon>
    </lineage>
</organism>
<dbReference type="InterPro" id="IPR003004">
    <property type="entry name" value="GspF/PilC"/>
</dbReference>
<evidence type="ECO:0000313" key="10">
    <source>
        <dbReference type="Proteomes" id="UP001593833"/>
    </source>
</evidence>
<evidence type="ECO:0000313" key="9">
    <source>
        <dbReference type="EMBL" id="MFC1573019.1"/>
    </source>
</evidence>
<evidence type="ECO:0000256" key="3">
    <source>
        <dbReference type="ARBA" id="ARBA00022475"/>
    </source>
</evidence>
<evidence type="ECO:0000256" key="6">
    <source>
        <dbReference type="ARBA" id="ARBA00023136"/>
    </source>
</evidence>
<protein>
    <submittedName>
        <fullName evidence="9">Type II secretion system F family protein</fullName>
    </submittedName>
</protein>
<evidence type="ECO:0000256" key="5">
    <source>
        <dbReference type="ARBA" id="ARBA00022989"/>
    </source>
</evidence>
<feature type="transmembrane region" description="Helical" evidence="7">
    <location>
        <begin position="169"/>
        <end position="191"/>
    </location>
</feature>
<dbReference type="PRINTS" id="PR00812">
    <property type="entry name" value="BCTERIALGSPF"/>
</dbReference>
<dbReference type="Proteomes" id="UP001593833">
    <property type="component" value="Unassembled WGS sequence"/>
</dbReference>
<evidence type="ECO:0000256" key="7">
    <source>
        <dbReference type="SAM" id="Phobius"/>
    </source>
</evidence>
<accession>A0ABV6YLG7</accession>
<evidence type="ECO:0000256" key="1">
    <source>
        <dbReference type="ARBA" id="ARBA00004651"/>
    </source>
</evidence>
<dbReference type="PANTHER" id="PTHR30012">
    <property type="entry name" value="GENERAL SECRETION PATHWAY PROTEIN"/>
    <property type="match status" value="1"/>
</dbReference>
<evidence type="ECO:0000256" key="4">
    <source>
        <dbReference type="ARBA" id="ARBA00022692"/>
    </source>
</evidence>
<feature type="domain" description="Type II secretion system protein GspF" evidence="8">
    <location>
        <begin position="272"/>
        <end position="394"/>
    </location>
</feature>
<evidence type="ECO:0000256" key="2">
    <source>
        <dbReference type="ARBA" id="ARBA00005745"/>
    </source>
</evidence>
<comment type="similarity">
    <text evidence="2">Belongs to the GSP F family.</text>
</comment>
<keyword evidence="5 7" id="KW-1133">Transmembrane helix</keyword>
<keyword evidence="3" id="KW-1003">Cell membrane</keyword>
<gene>
    <name evidence="9" type="ORF">ACFL6M_05410</name>
</gene>
<dbReference type="InterPro" id="IPR018076">
    <property type="entry name" value="T2SS_GspF_dom"/>
</dbReference>
<evidence type="ECO:0000259" key="8">
    <source>
        <dbReference type="Pfam" id="PF00482"/>
    </source>
</evidence>
<keyword evidence="6 7" id="KW-0472">Membrane</keyword>
<keyword evidence="10" id="KW-1185">Reference proteome</keyword>
<comment type="caution">
    <text evidence="9">The sequence shown here is derived from an EMBL/GenBank/DDBJ whole genome shotgun (WGS) entry which is preliminary data.</text>
</comment>
<feature type="transmembrane region" description="Helical" evidence="7">
    <location>
        <begin position="367"/>
        <end position="396"/>
    </location>
</feature>
<feature type="transmembrane region" description="Helical" evidence="7">
    <location>
        <begin position="222"/>
        <end position="240"/>
    </location>
</feature>
<proteinExistence type="inferred from homology"/>
<name>A0ABV6YLG7_UNCEI</name>
<dbReference type="Pfam" id="PF00482">
    <property type="entry name" value="T2SSF"/>
    <property type="match status" value="2"/>
</dbReference>
<dbReference type="Gene3D" id="1.20.81.30">
    <property type="entry name" value="Type II secretion system (T2SS), domain F"/>
    <property type="match status" value="2"/>
</dbReference>
<dbReference type="InterPro" id="IPR042094">
    <property type="entry name" value="T2SS_GspF_sf"/>
</dbReference>
<reference evidence="9 10" key="1">
    <citation type="submission" date="2024-09" db="EMBL/GenBank/DDBJ databases">
        <authorList>
            <person name="D'Angelo T."/>
        </authorList>
    </citation>
    <scope>NUCLEOTIDE SEQUENCE [LARGE SCALE GENOMIC DNA]</scope>
    <source>
        <strain evidence="9">SAG AM-320-E07</strain>
    </source>
</reference>